<protein>
    <submittedName>
        <fullName evidence="1">Uncharacterized protein</fullName>
    </submittedName>
</protein>
<reference evidence="1 2" key="1">
    <citation type="submission" date="2017-09" db="EMBL/GenBank/DDBJ databases">
        <title>Depth-based differentiation of microbial function through sediment-hosted aquifers and enrichment of novel symbionts in the deep terrestrial subsurface.</title>
        <authorList>
            <person name="Probst A.J."/>
            <person name="Ladd B."/>
            <person name="Jarett J.K."/>
            <person name="Geller-Mcgrath D.E."/>
            <person name="Sieber C.M."/>
            <person name="Emerson J.B."/>
            <person name="Anantharaman K."/>
            <person name="Thomas B.C."/>
            <person name="Malmstrom R."/>
            <person name="Stieglmeier M."/>
            <person name="Klingl A."/>
            <person name="Woyke T."/>
            <person name="Ryan C.M."/>
            <person name="Banfield J.F."/>
        </authorList>
    </citation>
    <scope>NUCLEOTIDE SEQUENCE [LARGE SCALE GENOMIC DNA]</scope>
    <source>
        <strain evidence="1">CG11_big_fil_rev_8_21_14_0_20_46_11</strain>
    </source>
</reference>
<organism evidence="1 2">
    <name type="scientific">Candidatus Taylorbacteria bacterium CG11_big_fil_rev_8_21_14_0_20_46_11</name>
    <dbReference type="NCBI Taxonomy" id="1975025"/>
    <lineage>
        <taxon>Bacteria</taxon>
        <taxon>Candidatus Tayloriibacteriota</taxon>
    </lineage>
</organism>
<comment type="caution">
    <text evidence="1">The sequence shown here is derived from an EMBL/GenBank/DDBJ whole genome shotgun (WGS) entry which is preliminary data.</text>
</comment>
<sequence length="128" mass="14348">MAMLISRKSALKSLEEEPKKKFNIHVSKSDLSGFASACKLDGQKNFSPVLENLLAQFIDKVGKGKVDDLPIPKRDDRKTSSFTCKPDLYESFDKAAKKINSKSAHVIEFLMCDYKGQAEKEHGIKIEP</sequence>
<proteinExistence type="predicted"/>
<evidence type="ECO:0000313" key="1">
    <source>
        <dbReference type="EMBL" id="PIQ68550.1"/>
    </source>
</evidence>
<dbReference type="Proteomes" id="UP000229342">
    <property type="component" value="Unassembled WGS sequence"/>
</dbReference>
<gene>
    <name evidence="1" type="ORF">COV91_03415</name>
</gene>
<name>A0A2H0KBC4_9BACT</name>
<dbReference type="AlphaFoldDB" id="A0A2H0KBC4"/>
<evidence type="ECO:0000313" key="2">
    <source>
        <dbReference type="Proteomes" id="UP000229342"/>
    </source>
</evidence>
<accession>A0A2H0KBC4</accession>
<dbReference type="EMBL" id="PCVG01000044">
    <property type="protein sequence ID" value="PIQ68550.1"/>
    <property type="molecule type" value="Genomic_DNA"/>
</dbReference>